<gene>
    <name evidence="1" type="ORF">LCGC14_2901810</name>
</gene>
<sequence length="48" mass="5249">MRADLASQTVLGAAGTDYYRPLAAAPTFSVSVRRLFLRTILICSPYQS</sequence>
<dbReference type="AlphaFoldDB" id="A0A0F8XU43"/>
<evidence type="ECO:0000313" key="1">
    <source>
        <dbReference type="EMBL" id="KKK72642.1"/>
    </source>
</evidence>
<reference evidence="1" key="1">
    <citation type="journal article" date="2015" name="Nature">
        <title>Complex archaea that bridge the gap between prokaryotes and eukaryotes.</title>
        <authorList>
            <person name="Spang A."/>
            <person name="Saw J.H."/>
            <person name="Jorgensen S.L."/>
            <person name="Zaremba-Niedzwiedzka K."/>
            <person name="Martijn J."/>
            <person name="Lind A.E."/>
            <person name="van Eijk R."/>
            <person name="Schleper C."/>
            <person name="Guy L."/>
            <person name="Ettema T.J."/>
        </authorList>
    </citation>
    <scope>NUCLEOTIDE SEQUENCE</scope>
</reference>
<comment type="caution">
    <text evidence="1">The sequence shown here is derived from an EMBL/GenBank/DDBJ whole genome shotgun (WGS) entry which is preliminary data.</text>
</comment>
<proteinExistence type="predicted"/>
<dbReference type="EMBL" id="LAZR01057159">
    <property type="protein sequence ID" value="KKK72642.1"/>
    <property type="molecule type" value="Genomic_DNA"/>
</dbReference>
<organism evidence="1">
    <name type="scientific">marine sediment metagenome</name>
    <dbReference type="NCBI Taxonomy" id="412755"/>
    <lineage>
        <taxon>unclassified sequences</taxon>
        <taxon>metagenomes</taxon>
        <taxon>ecological metagenomes</taxon>
    </lineage>
</organism>
<name>A0A0F8XU43_9ZZZZ</name>
<accession>A0A0F8XU43</accession>
<protein>
    <submittedName>
        <fullName evidence="1">Uncharacterized protein</fullName>
    </submittedName>
</protein>
<feature type="non-terminal residue" evidence="1">
    <location>
        <position position="48"/>
    </location>
</feature>